<accession>S7UPU3</accession>
<proteinExistence type="predicted"/>
<name>S7UPU3_9BACT</name>
<dbReference type="AlphaFoldDB" id="S7UPU3"/>
<gene>
    <name evidence="2" type="ORF">dsat_2825</name>
</gene>
<protein>
    <submittedName>
        <fullName evidence="2">Uncharacterized protein</fullName>
    </submittedName>
</protein>
<sequence>MLEEILSKPKNIITVANYAAIVAYFVETILILVLKASKGQRKKIGYIYLDFFLGMNYVMLVISRSLLLYVSLFIFRADGINYNYLSTIFHCYLIFFFASCGWAYAYFRGYTEDVQ</sequence>
<feature type="transmembrane region" description="Helical" evidence="1">
    <location>
        <begin position="87"/>
        <end position="107"/>
    </location>
</feature>
<evidence type="ECO:0000313" key="3">
    <source>
        <dbReference type="Proteomes" id="UP000014975"/>
    </source>
</evidence>
<keyword evidence="1" id="KW-1133">Transmembrane helix</keyword>
<comment type="caution">
    <text evidence="2">The sequence shown here is derived from an EMBL/GenBank/DDBJ whole genome shotgun (WGS) entry which is preliminary data.</text>
</comment>
<dbReference type="EMBL" id="ATHI01000012">
    <property type="protein sequence ID" value="EPR34328.1"/>
    <property type="molecule type" value="Genomic_DNA"/>
</dbReference>
<keyword evidence="1" id="KW-0812">Transmembrane</keyword>
<evidence type="ECO:0000313" key="2">
    <source>
        <dbReference type="EMBL" id="EPR34328.1"/>
    </source>
</evidence>
<evidence type="ECO:0000256" key="1">
    <source>
        <dbReference type="SAM" id="Phobius"/>
    </source>
</evidence>
<feature type="transmembrane region" description="Helical" evidence="1">
    <location>
        <begin position="12"/>
        <end position="34"/>
    </location>
</feature>
<dbReference type="RefSeq" id="WP_020886790.1">
    <property type="nucleotide sequence ID" value="NZ_ATHI01000012.1"/>
</dbReference>
<keyword evidence="1" id="KW-0472">Membrane</keyword>
<feature type="transmembrane region" description="Helical" evidence="1">
    <location>
        <begin position="46"/>
        <end position="75"/>
    </location>
</feature>
<organism evidence="2 3">
    <name type="scientific">Alkalidesulfovibrio alkalitolerans DSM 16529</name>
    <dbReference type="NCBI Taxonomy" id="1121439"/>
    <lineage>
        <taxon>Bacteria</taxon>
        <taxon>Pseudomonadati</taxon>
        <taxon>Thermodesulfobacteriota</taxon>
        <taxon>Desulfovibrionia</taxon>
        <taxon>Desulfovibrionales</taxon>
        <taxon>Desulfovibrionaceae</taxon>
        <taxon>Alkalidesulfovibrio</taxon>
    </lineage>
</organism>
<reference evidence="2 3" key="1">
    <citation type="journal article" date="2013" name="Genome Announc.">
        <title>Draft genome sequences for three mercury-methylating, sulfate-reducing bacteria.</title>
        <authorList>
            <person name="Brown S.D."/>
            <person name="Hurt R.A.Jr."/>
            <person name="Gilmour C.C."/>
            <person name="Elias D.A."/>
        </authorList>
    </citation>
    <scope>NUCLEOTIDE SEQUENCE [LARGE SCALE GENOMIC DNA]</scope>
    <source>
        <strain evidence="2 3">DSM 16529</strain>
    </source>
</reference>
<keyword evidence="3" id="KW-1185">Reference proteome</keyword>
<dbReference type="Proteomes" id="UP000014975">
    <property type="component" value="Unassembled WGS sequence"/>
</dbReference>